<evidence type="ECO:0000256" key="1">
    <source>
        <dbReference type="SAM" id="Coils"/>
    </source>
</evidence>
<name>A0A5C3QYY2_9AGAR</name>
<sequence length="179" mass="20504">MPKRLIEALRDQAHTIELAVKRLSAAKAQVEEHLAEQLHYLSPIHRMPTEILLLIFLLTVDPHVYPRQSPSLVNDTKLLGNYDAQAPWSMADVCRGWRELAISCPDLWTKIEHDNSRSNLALNELRLALQLRRADYRHVVVRLNELRGQSIRKAGSRSLTTFILKNVAERCKELGLVTN</sequence>
<dbReference type="EMBL" id="ML178816">
    <property type="protein sequence ID" value="TFL05509.1"/>
    <property type="molecule type" value="Genomic_DNA"/>
</dbReference>
<evidence type="ECO:0000313" key="3">
    <source>
        <dbReference type="Proteomes" id="UP000305067"/>
    </source>
</evidence>
<dbReference type="Gene3D" id="1.20.1280.50">
    <property type="match status" value="1"/>
</dbReference>
<protein>
    <submittedName>
        <fullName evidence="2">Uncharacterized protein</fullName>
    </submittedName>
</protein>
<accession>A0A5C3QYY2</accession>
<keyword evidence="1" id="KW-0175">Coiled coil</keyword>
<dbReference type="AlphaFoldDB" id="A0A5C3QYY2"/>
<reference evidence="2 3" key="1">
    <citation type="journal article" date="2019" name="Nat. Ecol. Evol.">
        <title>Megaphylogeny resolves global patterns of mushroom evolution.</title>
        <authorList>
            <person name="Varga T."/>
            <person name="Krizsan K."/>
            <person name="Foldi C."/>
            <person name="Dima B."/>
            <person name="Sanchez-Garcia M."/>
            <person name="Sanchez-Ramirez S."/>
            <person name="Szollosi G.J."/>
            <person name="Szarkandi J.G."/>
            <person name="Papp V."/>
            <person name="Albert L."/>
            <person name="Andreopoulos W."/>
            <person name="Angelini C."/>
            <person name="Antonin V."/>
            <person name="Barry K.W."/>
            <person name="Bougher N.L."/>
            <person name="Buchanan P."/>
            <person name="Buyck B."/>
            <person name="Bense V."/>
            <person name="Catcheside P."/>
            <person name="Chovatia M."/>
            <person name="Cooper J."/>
            <person name="Damon W."/>
            <person name="Desjardin D."/>
            <person name="Finy P."/>
            <person name="Geml J."/>
            <person name="Haridas S."/>
            <person name="Hughes K."/>
            <person name="Justo A."/>
            <person name="Karasinski D."/>
            <person name="Kautmanova I."/>
            <person name="Kiss B."/>
            <person name="Kocsube S."/>
            <person name="Kotiranta H."/>
            <person name="LaButti K.M."/>
            <person name="Lechner B.E."/>
            <person name="Liimatainen K."/>
            <person name="Lipzen A."/>
            <person name="Lukacs Z."/>
            <person name="Mihaltcheva S."/>
            <person name="Morgado L.N."/>
            <person name="Niskanen T."/>
            <person name="Noordeloos M.E."/>
            <person name="Ohm R.A."/>
            <person name="Ortiz-Santana B."/>
            <person name="Ovrebo C."/>
            <person name="Racz N."/>
            <person name="Riley R."/>
            <person name="Savchenko A."/>
            <person name="Shiryaev A."/>
            <person name="Soop K."/>
            <person name="Spirin V."/>
            <person name="Szebenyi C."/>
            <person name="Tomsovsky M."/>
            <person name="Tulloss R.E."/>
            <person name="Uehling J."/>
            <person name="Grigoriev I.V."/>
            <person name="Vagvolgyi C."/>
            <person name="Papp T."/>
            <person name="Martin F.M."/>
            <person name="Miettinen O."/>
            <person name="Hibbett D.S."/>
            <person name="Nagy L.G."/>
        </authorList>
    </citation>
    <scope>NUCLEOTIDE SEQUENCE [LARGE SCALE GENOMIC DNA]</scope>
    <source>
        <strain evidence="2 3">CBS 309.79</strain>
    </source>
</reference>
<dbReference type="Proteomes" id="UP000305067">
    <property type="component" value="Unassembled WGS sequence"/>
</dbReference>
<dbReference type="STRING" id="1884261.A0A5C3QYY2"/>
<gene>
    <name evidence="2" type="ORF">BDV98DRAFT_223250</name>
</gene>
<feature type="coiled-coil region" evidence="1">
    <location>
        <begin position="6"/>
        <end position="36"/>
    </location>
</feature>
<proteinExistence type="predicted"/>
<dbReference type="OrthoDB" id="3266451at2759"/>
<organism evidence="2 3">
    <name type="scientific">Pterulicium gracile</name>
    <dbReference type="NCBI Taxonomy" id="1884261"/>
    <lineage>
        <taxon>Eukaryota</taxon>
        <taxon>Fungi</taxon>
        <taxon>Dikarya</taxon>
        <taxon>Basidiomycota</taxon>
        <taxon>Agaricomycotina</taxon>
        <taxon>Agaricomycetes</taxon>
        <taxon>Agaricomycetidae</taxon>
        <taxon>Agaricales</taxon>
        <taxon>Pleurotineae</taxon>
        <taxon>Pterulaceae</taxon>
        <taxon>Pterulicium</taxon>
    </lineage>
</organism>
<evidence type="ECO:0000313" key="2">
    <source>
        <dbReference type="EMBL" id="TFL05509.1"/>
    </source>
</evidence>
<keyword evidence="3" id="KW-1185">Reference proteome</keyword>